<gene>
    <name evidence="2" type="ORF">ACFQY0_16500</name>
</gene>
<reference evidence="3" key="1">
    <citation type="journal article" date="2019" name="Int. J. Syst. Evol. Microbiol.">
        <title>The Global Catalogue of Microorganisms (GCM) 10K type strain sequencing project: providing services to taxonomists for standard genome sequencing and annotation.</title>
        <authorList>
            <consortium name="The Broad Institute Genomics Platform"/>
            <consortium name="The Broad Institute Genome Sequencing Center for Infectious Disease"/>
            <person name="Wu L."/>
            <person name="Ma J."/>
        </authorList>
    </citation>
    <scope>NUCLEOTIDE SEQUENCE [LARGE SCALE GENOMIC DNA]</scope>
    <source>
        <strain evidence="3">CGMCC 4.1467</strain>
    </source>
</reference>
<sequence length="459" mass="51529">MKALLFFSLLAFGAALATPPMTARFNNGDTITGNLTGIDEHTITWESEFFTVPQALKLDRLLDISLSSSDAVDLPEGDHIAILTLTNEDVVRGSLISLDKKHIKLRTSYAGELVFRRDMVAALTIEEKPEIFYAGPGTIDEWEIEKEGDWTLENGELVSHSSSSISRDIGEHDRFRVAFDVEWRGNARFRIFTCADSTNLNEISNGFELVCQSNYAYLRKRTQRNGRVEPVNIGNVGGMREFQEREKVRIEILQDLISGRIRLIIGGRVVADWRDDVPGIGQLGSALHFLSDSRNKLRVSRIRVSSWDGTIEGPWQEAGIDPFGNEETDELNPQDHPPLGILLRNGDNIKGETLAIEDGAVKLKTELGEFELPVSRLRKFALRTPEEAANPELTWKPILRNGDIRAHFIEGDAITFQLIGFQDGMMHGKSQTFGEADFDLSSFSRLEFNLYAADNDEDW</sequence>
<evidence type="ECO:0000313" key="3">
    <source>
        <dbReference type="Proteomes" id="UP001596472"/>
    </source>
</evidence>
<keyword evidence="3" id="KW-1185">Reference proteome</keyword>
<proteinExistence type="predicted"/>
<protein>
    <recommendedName>
        <fullName evidence="4">DUF5666 domain-containing protein</fullName>
    </recommendedName>
</protein>
<dbReference type="Proteomes" id="UP001596472">
    <property type="component" value="Unassembled WGS sequence"/>
</dbReference>
<name>A0ABW2LAV0_9BACT</name>
<organism evidence="2 3">
    <name type="scientific">Haloferula chungangensis</name>
    <dbReference type="NCBI Taxonomy" id="1048331"/>
    <lineage>
        <taxon>Bacteria</taxon>
        <taxon>Pseudomonadati</taxon>
        <taxon>Verrucomicrobiota</taxon>
        <taxon>Verrucomicrobiia</taxon>
        <taxon>Verrucomicrobiales</taxon>
        <taxon>Verrucomicrobiaceae</taxon>
        <taxon>Haloferula</taxon>
    </lineage>
</organism>
<accession>A0ABW2LAV0</accession>
<evidence type="ECO:0000256" key="1">
    <source>
        <dbReference type="SAM" id="SignalP"/>
    </source>
</evidence>
<evidence type="ECO:0008006" key="4">
    <source>
        <dbReference type="Google" id="ProtNLM"/>
    </source>
</evidence>
<dbReference type="EMBL" id="JBHTBS010000010">
    <property type="protein sequence ID" value="MFC7338798.1"/>
    <property type="molecule type" value="Genomic_DNA"/>
</dbReference>
<feature type="chain" id="PRO_5047540796" description="DUF5666 domain-containing protein" evidence="1">
    <location>
        <begin position="18"/>
        <end position="459"/>
    </location>
</feature>
<comment type="caution">
    <text evidence="2">The sequence shown here is derived from an EMBL/GenBank/DDBJ whole genome shotgun (WGS) entry which is preliminary data.</text>
</comment>
<dbReference type="RefSeq" id="WP_379714633.1">
    <property type="nucleotide sequence ID" value="NZ_JBHTBS010000010.1"/>
</dbReference>
<keyword evidence="1" id="KW-0732">Signal</keyword>
<evidence type="ECO:0000313" key="2">
    <source>
        <dbReference type="EMBL" id="MFC7338798.1"/>
    </source>
</evidence>
<feature type="signal peptide" evidence="1">
    <location>
        <begin position="1"/>
        <end position="17"/>
    </location>
</feature>